<comment type="caution">
    <text evidence="8">The sequence shown here is derived from an EMBL/GenBank/DDBJ whole genome shotgun (WGS) entry which is preliminary data.</text>
</comment>
<evidence type="ECO:0000256" key="5">
    <source>
        <dbReference type="ARBA" id="ARBA00023242"/>
    </source>
</evidence>
<keyword evidence="2" id="KW-0805">Transcription regulation</keyword>
<keyword evidence="3" id="KW-0238">DNA-binding</keyword>
<dbReference type="SUPFAM" id="SSF47459">
    <property type="entry name" value="HLH, helix-loop-helix DNA-binding domain"/>
    <property type="match status" value="1"/>
</dbReference>
<evidence type="ECO:0000256" key="4">
    <source>
        <dbReference type="ARBA" id="ARBA00023163"/>
    </source>
</evidence>
<evidence type="ECO:0000256" key="3">
    <source>
        <dbReference type="ARBA" id="ARBA00023125"/>
    </source>
</evidence>
<organism evidence="8 9">
    <name type="scientific">Tanacetum coccineum</name>
    <dbReference type="NCBI Taxonomy" id="301880"/>
    <lineage>
        <taxon>Eukaryota</taxon>
        <taxon>Viridiplantae</taxon>
        <taxon>Streptophyta</taxon>
        <taxon>Embryophyta</taxon>
        <taxon>Tracheophyta</taxon>
        <taxon>Spermatophyta</taxon>
        <taxon>Magnoliopsida</taxon>
        <taxon>eudicotyledons</taxon>
        <taxon>Gunneridae</taxon>
        <taxon>Pentapetalae</taxon>
        <taxon>asterids</taxon>
        <taxon>campanulids</taxon>
        <taxon>Asterales</taxon>
        <taxon>Asteraceae</taxon>
        <taxon>Asteroideae</taxon>
        <taxon>Anthemideae</taxon>
        <taxon>Anthemidinae</taxon>
        <taxon>Tanacetum</taxon>
    </lineage>
</organism>
<dbReference type="Pfam" id="PF00010">
    <property type="entry name" value="HLH"/>
    <property type="match status" value="1"/>
</dbReference>
<dbReference type="Proteomes" id="UP001151760">
    <property type="component" value="Unassembled WGS sequence"/>
</dbReference>
<dbReference type="InterPro" id="IPR011598">
    <property type="entry name" value="bHLH_dom"/>
</dbReference>
<protein>
    <submittedName>
        <fullName evidence="8">Transcription factor ORG2-like protein</fullName>
    </submittedName>
</protein>
<dbReference type="PANTHER" id="PTHR13935:SF41">
    <property type="entry name" value="TRANSCRIPTION FACTOR ORG2-RELATED"/>
    <property type="match status" value="1"/>
</dbReference>
<evidence type="ECO:0000313" key="9">
    <source>
        <dbReference type="Proteomes" id="UP001151760"/>
    </source>
</evidence>
<name>A0ABQ4Y8I9_9ASTR</name>
<dbReference type="SMART" id="SM00353">
    <property type="entry name" value="HLH"/>
    <property type="match status" value="1"/>
</dbReference>
<evidence type="ECO:0000256" key="2">
    <source>
        <dbReference type="ARBA" id="ARBA00023015"/>
    </source>
</evidence>
<accession>A0ABQ4Y8I9</accession>
<dbReference type="Gene3D" id="4.10.280.10">
    <property type="entry name" value="Helix-loop-helix DNA-binding domain"/>
    <property type="match status" value="1"/>
</dbReference>
<evidence type="ECO:0000259" key="7">
    <source>
        <dbReference type="PROSITE" id="PS50888"/>
    </source>
</evidence>
<keyword evidence="5" id="KW-0539">Nucleus</keyword>
<gene>
    <name evidence="8" type="ORF">Tco_0706141</name>
</gene>
<reference evidence="8" key="1">
    <citation type="journal article" date="2022" name="Int. J. Mol. Sci.">
        <title>Draft Genome of Tanacetum Coccineum: Genomic Comparison of Closely Related Tanacetum-Family Plants.</title>
        <authorList>
            <person name="Yamashiro T."/>
            <person name="Shiraishi A."/>
            <person name="Nakayama K."/>
            <person name="Satake H."/>
        </authorList>
    </citation>
    <scope>NUCLEOTIDE SEQUENCE</scope>
</reference>
<evidence type="ECO:0000313" key="8">
    <source>
        <dbReference type="EMBL" id="GJS73300.1"/>
    </source>
</evidence>
<dbReference type="PANTHER" id="PTHR13935">
    <property type="entry name" value="ACHAETE-SCUTE TRANSCRIPTION FACTOR-RELATED"/>
    <property type="match status" value="1"/>
</dbReference>
<evidence type="ECO:0000256" key="6">
    <source>
        <dbReference type="SAM" id="MobiDB-lite"/>
    </source>
</evidence>
<keyword evidence="4" id="KW-0804">Transcription</keyword>
<proteinExistence type="predicted"/>
<dbReference type="CDD" id="cd18914">
    <property type="entry name" value="bHLH_AtORG2_like"/>
    <property type="match status" value="1"/>
</dbReference>
<dbReference type="EMBL" id="BQNB010010144">
    <property type="protein sequence ID" value="GJS73300.1"/>
    <property type="molecule type" value="Genomic_DNA"/>
</dbReference>
<comment type="subcellular location">
    <subcellularLocation>
        <location evidence="1">Nucleus</location>
    </subcellularLocation>
</comment>
<reference evidence="8" key="2">
    <citation type="submission" date="2022-01" db="EMBL/GenBank/DDBJ databases">
        <authorList>
            <person name="Yamashiro T."/>
            <person name="Shiraishi A."/>
            <person name="Satake H."/>
            <person name="Nakayama K."/>
        </authorList>
    </citation>
    <scope>NUCLEOTIDE SEQUENCE</scope>
</reference>
<feature type="region of interest" description="Disordered" evidence="6">
    <location>
        <begin position="62"/>
        <end position="91"/>
    </location>
</feature>
<sequence length="415" mass="45901">MLALPPTLFSTTYGWPLEDNIAPNHHQQDCNDVSIDIEANSIISFLDFPSYDQSQHDCAPESCSSGGAINGNIGDSKKVSKKLNHNASERDRRKRVNDLYAYLRSLLPMSADQKKKVSIPGTVSRALKYIPELRKEVETLLRKKENLSSYSTSTISTRQKNLGIERQSTKDAIINTNSSVVSSVSVLSDKEVVIQLIYSTDHMSNNKETAFLSRVLEYLESEENGFVLLNLTTFKCPGEETLLNTLHLQVQAVPRVCSVPIPYVSADIASHGPTTGTSISVSSSMKGKTKLDGTVVHISDLQRIPQRRYNGSVRADEMPRGSTDPDDDNLWRESMENSCRVVIQGLSPNADIPAHADNDLPRPYATGKFIIVLSTPSLQHLPLSPATFSRLPGRHVAGDTYPGRHVARDSYLIFF</sequence>
<keyword evidence="9" id="KW-1185">Reference proteome</keyword>
<dbReference type="InterPro" id="IPR015660">
    <property type="entry name" value="MASH1/Ascl1a-like"/>
</dbReference>
<evidence type="ECO:0000256" key="1">
    <source>
        <dbReference type="ARBA" id="ARBA00004123"/>
    </source>
</evidence>
<dbReference type="PROSITE" id="PS50888">
    <property type="entry name" value="BHLH"/>
    <property type="match status" value="1"/>
</dbReference>
<feature type="domain" description="BHLH" evidence="7">
    <location>
        <begin position="80"/>
        <end position="133"/>
    </location>
</feature>
<dbReference type="InterPro" id="IPR036638">
    <property type="entry name" value="HLH_DNA-bd_sf"/>
</dbReference>